<comment type="caution">
    <text evidence="1">The sequence shown here is derived from an EMBL/GenBank/DDBJ whole genome shotgun (WGS) entry which is preliminary data.</text>
</comment>
<proteinExistence type="predicted"/>
<evidence type="ECO:0000313" key="1">
    <source>
        <dbReference type="EMBL" id="KAH9372428.1"/>
    </source>
</evidence>
<gene>
    <name evidence="1" type="ORF">HPB48_008916</name>
</gene>
<sequence length="76" mass="8623">MVRVLHQPNLPKEDIKILLRPKHGLNVSRISQALLKDGIRRAAALKAEERTEETCRKNNFKNMIVGAPQHGTRSEV</sequence>
<name>A0A9J6GDG3_HAELO</name>
<dbReference type="AlphaFoldDB" id="A0A9J6GDG3"/>
<dbReference type="Proteomes" id="UP000821853">
    <property type="component" value="Chromosome 4"/>
</dbReference>
<keyword evidence="2" id="KW-1185">Reference proteome</keyword>
<reference evidence="1 2" key="1">
    <citation type="journal article" date="2020" name="Cell">
        <title>Large-Scale Comparative Analyses of Tick Genomes Elucidate Their Genetic Diversity and Vector Capacities.</title>
        <authorList>
            <consortium name="Tick Genome and Microbiome Consortium (TIGMIC)"/>
            <person name="Jia N."/>
            <person name="Wang J."/>
            <person name="Shi W."/>
            <person name="Du L."/>
            <person name="Sun Y."/>
            <person name="Zhan W."/>
            <person name="Jiang J.F."/>
            <person name="Wang Q."/>
            <person name="Zhang B."/>
            <person name="Ji P."/>
            <person name="Bell-Sakyi L."/>
            <person name="Cui X.M."/>
            <person name="Yuan T.T."/>
            <person name="Jiang B.G."/>
            <person name="Yang W.F."/>
            <person name="Lam T.T."/>
            <person name="Chang Q.C."/>
            <person name="Ding S.J."/>
            <person name="Wang X.J."/>
            <person name="Zhu J.G."/>
            <person name="Ruan X.D."/>
            <person name="Zhao L."/>
            <person name="Wei J.T."/>
            <person name="Ye R.Z."/>
            <person name="Que T.C."/>
            <person name="Du C.H."/>
            <person name="Zhou Y.H."/>
            <person name="Cheng J.X."/>
            <person name="Dai P.F."/>
            <person name="Guo W.B."/>
            <person name="Han X.H."/>
            <person name="Huang E.J."/>
            <person name="Li L.F."/>
            <person name="Wei W."/>
            <person name="Gao Y.C."/>
            <person name="Liu J.Z."/>
            <person name="Shao H.Z."/>
            <person name="Wang X."/>
            <person name="Wang C.C."/>
            <person name="Yang T.C."/>
            <person name="Huo Q.B."/>
            <person name="Li W."/>
            <person name="Chen H.Y."/>
            <person name="Chen S.E."/>
            <person name="Zhou L.G."/>
            <person name="Ni X.B."/>
            <person name="Tian J.H."/>
            <person name="Sheng Y."/>
            <person name="Liu T."/>
            <person name="Pan Y.S."/>
            <person name="Xia L.Y."/>
            <person name="Li J."/>
            <person name="Zhao F."/>
            <person name="Cao W.C."/>
        </authorList>
    </citation>
    <scope>NUCLEOTIDE SEQUENCE [LARGE SCALE GENOMIC DNA]</scope>
    <source>
        <strain evidence="1">HaeL-2018</strain>
    </source>
</reference>
<organism evidence="1 2">
    <name type="scientific">Haemaphysalis longicornis</name>
    <name type="common">Bush tick</name>
    <dbReference type="NCBI Taxonomy" id="44386"/>
    <lineage>
        <taxon>Eukaryota</taxon>
        <taxon>Metazoa</taxon>
        <taxon>Ecdysozoa</taxon>
        <taxon>Arthropoda</taxon>
        <taxon>Chelicerata</taxon>
        <taxon>Arachnida</taxon>
        <taxon>Acari</taxon>
        <taxon>Parasitiformes</taxon>
        <taxon>Ixodida</taxon>
        <taxon>Ixodoidea</taxon>
        <taxon>Ixodidae</taxon>
        <taxon>Haemaphysalinae</taxon>
        <taxon>Haemaphysalis</taxon>
    </lineage>
</organism>
<dbReference type="OrthoDB" id="10509128at2759"/>
<evidence type="ECO:0000313" key="2">
    <source>
        <dbReference type="Proteomes" id="UP000821853"/>
    </source>
</evidence>
<protein>
    <submittedName>
        <fullName evidence="1">Uncharacterized protein</fullName>
    </submittedName>
</protein>
<dbReference type="VEuPathDB" id="VectorBase:HLOH_060935"/>
<accession>A0A9J6GDG3</accession>
<dbReference type="EMBL" id="JABSTR010000006">
    <property type="protein sequence ID" value="KAH9372428.1"/>
    <property type="molecule type" value="Genomic_DNA"/>
</dbReference>